<keyword evidence="2" id="KW-1185">Reference proteome</keyword>
<dbReference type="RefSeq" id="WP_068442909.1">
    <property type="nucleotide sequence ID" value="NZ_CAJWBH010000001.1"/>
</dbReference>
<sequence>MKHRNSEEHRIEQRLRRIETQLQDILMALDHQSSERPGDDDQSLLDSALRELQSNRDDIALRLFAMEAANDPEHGPESDPEHDI</sequence>
<protein>
    <submittedName>
        <fullName evidence="1">Uncharacterized protein</fullName>
    </submittedName>
</protein>
<dbReference type="AlphaFoldDB" id="A0A1N7N9Y2"/>
<name>A0A1N7N9Y2_9GAMM</name>
<dbReference type="EMBL" id="FTOH01000006">
    <property type="protein sequence ID" value="SIS95165.1"/>
    <property type="molecule type" value="Genomic_DNA"/>
</dbReference>
<proteinExistence type="predicted"/>
<dbReference type="STRING" id="484498.SAMN05421686_106281"/>
<reference evidence="2" key="1">
    <citation type="submission" date="2017-01" db="EMBL/GenBank/DDBJ databases">
        <authorList>
            <person name="Varghese N."/>
            <person name="Submissions S."/>
        </authorList>
    </citation>
    <scope>NUCLEOTIDE SEQUENCE [LARGE SCALE GENOMIC DNA]</scope>
    <source>
        <strain evidence="2">DSM 24913</strain>
    </source>
</reference>
<dbReference type="Proteomes" id="UP000185639">
    <property type="component" value="Unassembled WGS sequence"/>
</dbReference>
<evidence type="ECO:0000313" key="1">
    <source>
        <dbReference type="EMBL" id="SIS95165.1"/>
    </source>
</evidence>
<accession>A0A1N7N9Y2</accession>
<evidence type="ECO:0000313" key="2">
    <source>
        <dbReference type="Proteomes" id="UP000185639"/>
    </source>
</evidence>
<organism evidence="1 2">
    <name type="scientific">Thalassolituus maritimus</name>
    <dbReference type="NCBI Taxonomy" id="484498"/>
    <lineage>
        <taxon>Bacteria</taxon>
        <taxon>Pseudomonadati</taxon>
        <taxon>Pseudomonadota</taxon>
        <taxon>Gammaproteobacteria</taxon>
        <taxon>Oceanospirillales</taxon>
        <taxon>Oceanospirillaceae</taxon>
        <taxon>Thalassolituus</taxon>
    </lineage>
</organism>
<gene>
    <name evidence="1" type="ORF">SAMN05421686_106281</name>
</gene>